<protein>
    <submittedName>
        <fullName evidence="2">Unannotated protein</fullName>
    </submittedName>
</protein>
<proteinExistence type="predicted"/>
<gene>
    <name evidence="2" type="ORF">UFOPK1493_02038</name>
</gene>
<evidence type="ECO:0000313" key="2">
    <source>
        <dbReference type="EMBL" id="CAB4565134.1"/>
    </source>
</evidence>
<dbReference type="InterPro" id="IPR001466">
    <property type="entry name" value="Beta-lactam-related"/>
</dbReference>
<dbReference type="SUPFAM" id="SSF56601">
    <property type="entry name" value="beta-lactamase/transpeptidase-like"/>
    <property type="match status" value="1"/>
</dbReference>
<dbReference type="Gene3D" id="3.40.710.10">
    <property type="entry name" value="DD-peptidase/beta-lactamase superfamily"/>
    <property type="match status" value="1"/>
</dbReference>
<evidence type="ECO:0000259" key="1">
    <source>
        <dbReference type="Pfam" id="PF00144"/>
    </source>
</evidence>
<dbReference type="InterPro" id="IPR050789">
    <property type="entry name" value="Diverse_Enzym_Activities"/>
</dbReference>
<name>A0A6J6DPN1_9ZZZZ</name>
<feature type="domain" description="Beta-lactamase-related" evidence="1">
    <location>
        <begin position="18"/>
        <end position="332"/>
    </location>
</feature>
<dbReference type="PANTHER" id="PTHR43283">
    <property type="entry name" value="BETA-LACTAMASE-RELATED"/>
    <property type="match status" value="1"/>
</dbReference>
<reference evidence="2" key="1">
    <citation type="submission" date="2020-05" db="EMBL/GenBank/DDBJ databases">
        <authorList>
            <person name="Chiriac C."/>
            <person name="Salcher M."/>
            <person name="Ghai R."/>
            <person name="Kavagutti S V."/>
        </authorList>
    </citation>
    <scope>NUCLEOTIDE SEQUENCE</scope>
</reference>
<accession>A0A6J6DPN1</accession>
<dbReference type="InterPro" id="IPR012338">
    <property type="entry name" value="Beta-lactam/transpept-like"/>
</dbReference>
<dbReference type="Pfam" id="PF00144">
    <property type="entry name" value="Beta-lactamase"/>
    <property type="match status" value="1"/>
</dbReference>
<dbReference type="EMBL" id="CAEZSR010000073">
    <property type="protein sequence ID" value="CAB4565134.1"/>
    <property type="molecule type" value="Genomic_DNA"/>
</dbReference>
<sequence>MTAIDLALVSERLAAVLEQLLAEHPTLPAAAVALLGPDGERADVVRGVADGSTGEALTPAHSYRITSCTKPFVAATVVSLAAEGSLGFDTPVADLVRPAVADLFARYEHASSVTVRQVLQHRSGLVDHTMFPEFDVMAVGGWTPVQQLAIAVSKPALFAPGTACSYSDSGYVLLGQMIEHLTGQSLPEAVRARAGVDAVTMPSLHWEIAEAAPAGFPRAHQWFEGSDTFAWNPSFDLFGGGGLVSTLADLTRWWADWFTGVHGSIATHVADPAPTLGPDGVPFPGGDLVGLGLFSRRVGDVRVWAHGGFWGLETGYVPDLGVAFALSLTHRAPGLPGLRALGDAVIGSLLDGRVHSSWSVRSRPTSQR</sequence>
<organism evidence="2">
    <name type="scientific">freshwater metagenome</name>
    <dbReference type="NCBI Taxonomy" id="449393"/>
    <lineage>
        <taxon>unclassified sequences</taxon>
        <taxon>metagenomes</taxon>
        <taxon>ecological metagenomes</taxon>
    </lineage>
</organism>
<dbReference type="AlphaFoldDB" id="A0A6J6DPN1"/>